<dbReference type="InterPro" id="IPR023214">
    <property type="entry name" value="HAD_sf"/>
</dbReference>
<dbReference type="PANTHER" id="PTHR43434:SF26">
    <property type="entry name" value="PYROPHOSPHATASE PPAX"/>
    <property type="match status" value="1"/>
</dbReference>
<dbReference type="NCBIfam" id="TIGR01509">
    <property type="entry name" value="HAD-SF-IA-v3"/>
    <property type="match status" value="1"/>
</dbReference>
<dbReference type="SFLD" id="SFLDG01135">
    <property type="entry name" value="C1.5.6:_HAD__Beta-PGM__Phospha"/>
    <property type="match status" value="1"/>
</dbReference>
<dbReference type="STRING" id="1531429.JI75_02750"/>
<dbReference type="FunFam" id="3.40.50.1000:FF:000022">
    <property type="entry name" value="Phosphoglycolate phosphatase"/>
    <property type="match status" value="1"/>
</dbReference>
<dbReference type="OrthoDB" id="9797743at2"/>
<dbReference type="GO" id="GO:0006281">
    <property type="term" value="P:DNA repair"/>
    <property type="evidence" value="ECO:0007669"/>
    <property type="project" value="TreeGrafter"/>
</dbReference>
<sequence length="217" mass="23885">MARAKAVLFDNDGTLVDTAELLLKTFRYATRAVLNREFTDEQLMRGVGIPLADQMYDFTDDPVEAEELLRVYRAYNKTIHDEMISVFPGIPELLLALERAGIRLGVVTSKRHDVCQHGLEICGIADRFEFVVGSDDCSEHKPKPGPVLYGCELLGIDPSEAVYVGDSPYDILAGRAAGVRTLGVTWGVFSRRQIAEAAEPTFWAHDAAEAARILGVS</sequence>
<dbReference type="NCBIfam" id="TIGR01549">
    <property type="entry name" value="HAD-SF-IA-v1"/>
    <property type="match status" value="1"/>
</dbReference>
<comment type="catalytic activity">
    <reaction evidence="3">
        <text>L-tyrosyl-[protein] + ATP = O-phospho-L-tyrosyl-[protein] + ADP + H(+)</text>
        <dbReference type="Rhea" id="RHEA:10596"/>
        <dbReference type="Rhea" id="RHEA-COMP:10136"/>
        <dbReference type="Rhea" id="RHEA-COMP:20101"/>
        <dbReference type="ChEBI" id="CHEBI:15378"/>
        <dbReference type="ChEBI" id="CHEBI:30616"/>
        <dbReference type="ChEBI" id="CHEBI:46858"/>
        <dbReference type="ChEBI" id="CHEBI:61978"/>
        <dbReference type="ChEBI" id="CHEBI:456216"/>
    </reaction>
    <physiologicalReaction direction="left-to-right" evidence="3">
        <dbReference type="Rhea" id="RHEA:10597"/>
    </physiologicalReaction>
</comment>
<keyword evidence="2" id="KW-0808">Transferase</keyword>
<organism evidence="6 7">
    <name type="scientific">Berryella intestinalis</name>
    <dbReference type="NCBI Taxonomy" id="1531429"/>
    <lineage>
        <taxon>Bacteria</taxon>
        <taxon>Bacillati</taxon>
        <taxon>Actinomycetota</taxon>
        <taxon>Coriobacteriia</taxon>
        <taxon>Eggerthellales</taxon>
        <taxon>Eggerthellaceae</taxon>
        <taxon>Berryella</taxon>
    </lineage>
</organism>
<protein>
    <recommendedName>
        <fullName evidence="4">Tyrosine-protein kinase PtkA</fullName>
    </recommendedName>
    <alternativeName>
        <fullName evidence="5">Protein tyrosine kinase A</fullName>
    </alternativeName>
</protein>
<evidence type="ECO:0000256" key="3">
    <source>
        <dbReference type="ARBA" id="ARBA00050405"/>
    </source>
</evidence>
<dbReference type="InterPro" id="IPR050155">
    <property type="entry name" value="HAD-like_hydrolase_sf"/>
</dbReference>
<dbReference type="Pfam" id="PF13419">
    <property type="entry name" value="HAD_2"/>
    <property type="match status" value="1"/>
</dbReference>
<evidence type="ECO:0000256" key="1">
    <source>
        <dbReference type="ARBA" id="ARBA00006171"/>
    </source>
</evidence>
<dbReference type="PANTHER" id="PTHR43434">
    <property type="entry name" value="PHOSPHOGLYCOLATE PHOSPHATASE"/>
    <property type="match status" value="1"/>
</dbReference>
<comment type="similarity">
    <text evidence="1">Belongs to the HAD-like hydrolase superfamily. CbbY/CbbZ/Gph/YieH family.</text>
</comment>
<dbReference type="EMBL" id="CP009302">
    <property type="protein sequence ID" value="AJC11745.1"/>
    <property type="molecule type" value="Genomic_DNA"/>
</dbReference>
<dbReference type="InterPro" id="IPR036412">
    <property type="entry name" value="HAD-like_sf"/>
</dbReference>
<reference evidence="7" key="1">
    <citation type="submission" date="2014-08" db="EMBL/GenBank/DDBJ databases">
        <title>Coriobacteriaceae sp. complete genome.</title>
        <authorList>
            <person name="Looft T."/>
            <person name="Bayles D.O."/>
            <person name="Stanton T.B."/>
        </authorList>
    </citation>
    <scope>NUCLEOTIDE SEQUENCE [LARGE SCALE GENOMIC DNA]</scope>
    <source>
        <strain evidence="7">68-1-3</strain>
    </source>
</reference>
<dbReference type="RefSeq" id="WP_039688545.1">
    <property type="nucleotide sequence ID" value="NZ_CP009302.1"/>
</dbReference>
<dbReference type="InterPro" id="IPR041492">
    <property type="entry name" value="HAD_2"/>
</dbReference>
<dbReference type="GO" id="GO:0005829">
    <property type="term" value="C:cytosol"/>
    <property type="evidence" value="ECO:0007669"/>
    <property type="project" value="TreeGrafter"/>
</dbReference>
<dbReference type="GO" id="GO:0008967">
    <property type="term" value="F:phosphoglycolate phosphatase activity"/>
    <property type="evidence" value="ECO:0007669"/>
    <property type="project" value="TreeGrafter"/>
</dbReference>
<name>A0A0A8B2V9_9ACTN</name>
<proteinExistence type="inferred from homology"/>
<reference evidence="6 7" key="2">
    <citation type="journal article" date="2015" name="Genome Announc.">
        <title>Complete Genome Sequence of Coriobacteriaceae Strain 68-1-3, a Novel Mucus-Degrading Isolate from the Swine Intestinal Tract.</title>
        <authorList>
            <person name="Looft T."/>
            <person name="Bayles D.O."/>
            <person name="Alt D.P."/>
            <person name="Stanton T.B."/>
        </authorList>
    </citation>
    <scope>NUCLEOTIDE SEQUENCE [LARGE SCALE GENOMIC DNA]</scope>
    <source>
        <strain evidence="6 7">68-1-3</strain>
    </source>
</reference>
<evidence type="ECO:0000256" key="4">
    <source>
        <dbReference type="ARBA" id="ARBA00069527"/>
    </source>
</evidence>
<dbReference type="SFLD" id="SFLDG01129">
    <property type="entry name" value="C1.5:_HAD__Beta-PGM__Phosphata"/>
    <property type="match status" value="1"/>
</dbReference>
<dbReference type="Gene3D" id="1.10.150.240">
    <property type="entry name" value="Putative phosphatase, domain 2"/>
    <property type="match status" value="1"/>
</dbReference>
<dbReference type="Proteomes" id="UP000031121">
    <property type="component" value="Chromosome"/>
</dbReference>
<accession>A0A0A8B2V9</accession>
<dbReference type="SFLD" id="SFLDS00003">
    <property type="entry name" value="Haloacid_Dehalogenase"/>
    <property type="match status" value="1"/>
</dbReference>
<evidence type="ECO:0000313" key="6">
    <source>
        <dbReference type="EMBL" id="AJC11745.1"/>
    </source>
</evidence>
<gene>
    <name evidence="6" type="ORF">JI75_02750</name>
</gene>
<keyword evidence="2" id="KW-0829">Tyrosine-protein kinase</keyword>
<dbReference type="InterPro" id="IPR006439">
    <property type="entry name" value="HAD-SF_hydro_IA"/>
</dbReference>
<dbReference type="SUPFAM" id="SSF56784">
    <property type="entry name" value="HAD-like"/>
    <property type="match status" value="1"/>
</dbReference>
<dbReference type="Gene3D" id="3.40.50.1000">
    <property type="entry name" value="HAD superfamily/HAD-like"/>
    <property type="match status" value="1"/>
</dbReference>
<dbReference type="PRINTS" id="PR00413">
    <property type="entry name" value="HADHALOGNASE"/>
</dbReference>
<dbReference type="KEGG" id="cbac:JI75_02750"/>
<keyword evidence="7" id="KW-1185">Reference proteome</keyword>
<dbReference type="GO" id="GO:0004713">
    <property type="term" value="F:protein tyrosine kinase activity"/>
    <property type="evidence" value="ECO:0007669"/>
    <property type="project" value="UniProtKB-KW"/>
</dbReference>
<dbReference type="AlphaFoldDB" id="A0A0A8B2V9"/>
<evidence type="ECO:0000256" key="2">
    <source>
        <dbReference type="ARBA" id="ARBA00023137"/>
    </source>
</evidence>
<evidence type="ECO:0000313" key="7">
    <source>
        <dbReference type="Proteomes" id="UP000031121"/>
    </source>
</evidence>
<evidence type="ECO:0000256" key="5">
    <source>
        <dbReference type="ARBA" id="ARBA00080335"/>
    </source>
</evidence>
<keyword evidence="2" id="KW-0418">Kinase</keyword>
<dbReference type="InterPro" id="IPR023198">
    <property type="entry name" value="PGP-like_dom2"/>
</dbReference>
<dbReference type="HOGENOM" id="CLU_045011_19_3_11"/>